<feature type="transmembrane region" description="Helical" evidence="1">
    <location>
        <begin position="43"/>
        <end position="66"/>
    </location>
</feature>
<feature type="transmembrane region" description="Helical" evidence="1">
    <location>
        <begin position="104"/>
        <end position="124"/>
    </location>
</feature>
<sequence>MKASDASRTAPKIVIWEELFFDLTFVFALTQFSHLLHDEHGGWGIVRTLILFIPVYWAWGGVTLYANQRDLKSLVDRLGVLVLGLGSLLMALTIPHAYEDLGLLFVVVYLAARALLSFLALRGLPDWRSVFIGPYGVFLVTGPLLLTGALLHGTARIAFWAAAAATDLLSPWAGRYLVAPRRAQPLHYTHRYGLLIILVLGESMIQTGMVAAGGTLTPLRLTAIAAAYAVAAALWWTYFRYGLPEIRRALEVAPDQPDLRRAVLIYSHLLFSFGIVTTSVGLADAVLEPAGALTGDQAVLLFGGSALFLFTFAYTRWRMFREIAGICLGGGVVCFALVPLATLIPAVTAVAALLVVIGVTIAREALIKRRHARLPATASGPDEGLIDRGPISGE</sequence>
<feature type="transmembrane region" description="Helical" evidence="1">
    <location>
        <begin position="157"/>
        <end position="178"/>
    </location>
</feature>
<feature type="transmembrane region" description="Helical" evidence="1">
    <location>
        <begin position="298"/>
        <end position="316"/>
    </location>
</feature>
<protein>
    <submittedName>
        <fullName evidence="2">Membrane protein</fullName>
    </submittedName>
</protein>
<gene>
    <name evidence="2" type="ORF">Pflav_029540</name>
</gene>
<feature type="transmembrane region" description="Helical" evidence="1">
    <location>
        <begin position="219"/>
        <end position="241"/>
    </location>
</feature>
<organism evidence="2 3">
    <name type="scientific">Phytohabitans flavus</name>
    <dbReference type="NCBI Taxonomy" id="1076124"/>
    <lineage>
        <taxon>Bacteria</taxon>
        <taxon>Bacillati</taxon>
        <taxon>Actinomycetota</taxon>
        <taxon>Actinomycetes</taxon>
        <taxon>Micromonosporales</taxon>
        <taxon>Micromonosporaceae</taxon>
    </lineage>
</organism>
<dbReference type="Proteomes" id="UP000502508">
    <property type="component" value="Chromosome"/>
</dbReference>
<dbReference type="InterPro" id="IPR010640">
    <property type="entry name" value="Low_temperature_requirement_A"/>
</dbReference>
<feature type="transmembrane region" description="Helical" evidence="1">
    <location>
        <begin position="78"/>
        <end position="98"/>
    </location>
</feature>
<evidence type="ECO:0000256" key="1">
    <source>
        <dbReference type="SAM" id="Phobius"/>
    </source>
</evidence>
<keyword evidence="3" id="KW-1185">Reference proteome</keyword>
<evidence type="ECO:0000313" key="2">
    <source>
        <dbReference type="EMBL" id="BCB76544.1"/>
    </source>
</evidence>
<dbReference type="AlphaFoldDB" id="A0A6F8XRT0"/>
<keyword evidence="1" id="KW-0812">Transmembrane</keyword>
<keyword evidence="1" id="KW-0472">Membrane</keyword>
<dbReference type="PANTHER" id="PTHR36840:SF1">
    <property type="entry name" value="BLL5714 PROTEIN"/>
    <property type="match status" value="1"/>
</dbReference>
<feature type="transmembrane region" description="Helical" evidence="1">
    <location>
        <begin position="190"/>
        <end position="213"/>
    </location>
</feature>
<reference evidence="2 3" key="1">
    <citation type="submission" date="2020-03" db="EMBL/GenBank/DDBJ databases">
        <title>Whole genome shotgun sequence of Phytohabitans flavus NBRC 107702.</title>
        <authorList>
            <person name="Komaki H."/>
            <person name="Tamura T."/>
        </authorList>
    </citation>
    <scope>NUCLEOTIDE SEQUENCE [LARGE SCALE GENOMIC DNA]</scope>
    <source>
        <strain evidence="2 3">NBRC 107702</strain>
    </source>
</reference>
<name>A0A6F8XRT0_9ACTN</name>
<evidence type="ECO:0000313" key="3">
    <source>
        <dbReference type="Proteomes" id="UP000502508"/>
    </source>
</evidence>
<feature type="transmembrane region" description="Helical" evidence="1">
    <location>
        <begin position="347"/>
        <end position="366"/>
    </location>
</feature>
<accession>A0A6F8XRT0</accession>
<reference evidence="2 3" key="2">
    <citation type="submission" date="2020-03" db="EMBL/GenBank/DDBJ databases">
        <authorList>
            <person name="Ichikawa N."/>
            <person name="Kimura A."/>
            <person name="Kitahashi Y."/>
            <person name="Uohara A."/>
        </authorList>
    </citation>
    <scope>NUCLEOTIDE SEQUENCE [LARGE SCALE GENOMIC DNA]</scope>
    <source>
        <strain evidence="2 3">NBRC 107702</strain>
    </source>
</reference>
<keyword evidence="1" id="KW-1133">Transmembrane helix</keyword>
<dbReference type="EMBL" id="AP022870">
    <property type="protein sequence ID" value="BCB76544.1"/>
    <property type="molecule type" value="Genomic_DNA"/>
</dbReference>
<dbReference type="RefSeq" id="WP_173036564.1">
    <property type="nucleotide sequence ID" value="NZ_AP022870.1"/>
</dbReference>
<feature type="transmembrane region" description="Helical" evidence="1">
    <location>
        <begin position="20"/>
        <end position="37"/>
    </location>
</feature>
<dbReference type="KEGG" id="pfla:Pflav_029540"/>
<feature type="transmembrane region" description="Helical" evidence="1">
    <location>
        <begin position="323"/>
        <end position="341"/>
    </location>
</feature>
<dbReference type="Pfam" id="PF06772">
    <property type="entry name" value="LtrA"/>
    <property type="match status" value="1"/>
</dbReference>
<feature type="transmembrane region" description="Helical" evidence="1">
    <location>
        <begin position="262"/>
        <end position="286"/>
    </location>
</feature>
<proteinExistence type="predicted"/>
<dbReference type="PANTHER" id="PTHR36840">
    <property type="entry name" value="BLL5714 PROTEIN"/>
    <property type="match status" value="1"/>
</dbReference>
<feature type="transmembrane region" description="Helical" evidence="1">
    <location>
        <begin position="131"/>
        <end position="151"/>
    </location>
</feature>